<reference evidence="3 4" key="1">
    <citation type="submission" date="2024-03" db="EMBL/GenBank/DDBJ databases">
        <title>Novel species of the genus Variovorax.</title>
        <authorList>
            <person name="Liu Q."/>
            <person name="Xin Y.-H."/>
        </authorList>
    </citation>
    <scope>NUCLEOTIDE SEQUENCE [LARGE SCALE GENOMIC DNA]</scope>
    <source>
        <strain evidence="3 4">KACC 18900</strain>
    </source>
</reference>
<proteinExistence type="inferred from homology"/>
<dbReference type="EMBL" id="JBBKZT010000040">
    <property type="protein sequence ID" value="MEJ8852417.1"/>
    <property type="molecule type" value="Genomic_DNA"/>
</dbReference>
<comment type="caution">
    <text evidence="3">The sequence shown here is derived from an EMBL/GenBank/DDBJ whole genome shotgun (WGS) entry which is preliminary data.</text>
</comment>
<evidence type="ECO:0000256" key="1">
    <source>
        <dbReference type="ARBA" id="ARBA00006987"/>
    </source>
</evidence>
<dbReference type="PANTHER" id="PTHR42928">
    <property type="entry name" value="TRICARBOXYLATE-BINDING PROTEIN"/>
    <property type="match status" value="1"/>
</dbReference>
<dbReference type="Pfam" id="PF03401">
    <property type="entry name" value="TctC"/>
    <property type="match status" value="1"/>
</dbReference>
<keyword evidence="4" id="KW-1185">Reference proteome</keyword>
<dbReference type="Proteomes" id="UP001385892">
    <property type="component" value="Unassembled WGS sequence"/>
</dbReference>
<gene>
    <name evidence="3" type="ORF">WKW82_37755</name>
</gene>
<dbReference type="CDD" id="cd13578">
    <property type="entry name" value="PBP2_Bug27"/>
    <property type="match status" value="1"/>
</dbReference>
<dbReference type="InterPro" id="IPR005064">
    <property type="entry name" value="BUG"/>
</dbReference>
<protein>
    <submittedName>
        <fullName evidence="3">Tripartite tricarboxylate transporter substrate binding protein</fullName>
    </submittedName>
</protein>
<dbReference type="PANTHER" id="PTHR42928:SF5">
    <property type="entry name" value="BLR1237 PROTEIN"/>
    <property type="match status" value="1"/>
</dbReference>
<sequence length="330" mass="35297">MPNFSLHRRALAALFALPALLTTGAAFAQPATWPTKPVTVVVGYPPGGMTDIVTRLLAKELTSTFNQPFVVDNKPGAAGQVATEYVAHRPPDGYTLLVTATGYVIAPFTRPKVNYDPLKDLVPLAALVQTPNMIVVNPSVKANTVPEFLAWARKEPSVPYATSGAGGSTHLAGELLRKVSGAPFVHVPYRGAAPAVSDTVSGQVQVAVQDSVTVATFLNAGKLKPIAVTSAQRSPLFPNVPTLKESGFTDFDVYTWLGLFAPAGTPPDVVQKINAATTKIMHSPEMLESLKKQSSEPMTPRDLAQTRKFVEGELTKWRDLVRTTGVKVED</sequence>
<accession>A0ABU8WY02</accession>
<dbReference type="Gene3D" id="3.40.190.10">
    <property type="entry name" value="Periplasmic binding protein-like II"/>
    <property type="match status" value="1"/>
</dbReference>
<evidence type="ECO:0000256" key="2">
    <source>
        <dbReference type="SAM" id="SignalP"/>
    </source>
</evidence>
<feature type="chain" id="PRO_5045452586" evidence="2">
    <location>
        <begin position="29"/>
        <end position="330"/>
    </location>
</feature>
<keyword evidence="2" id="KW-0732">Signal</keyword>
<dbReference type="Gene3D" id="3.40.190.150">
    <property type="entry name" value="Bordetella uptake gene, domain 1"/>
    <property type="match status" value="1"/>
</dbReference>
<dbReference type="SUPFAM" id="SSF53850">
    <property type="entry name" value="Periplasmic binding protein-like II"/>
    <property type="match status" value="1"/>
</dbReference>
<evidence type="ECO:0000313" key="3">
    <source>
        <dbReference type="EMBL" id="MEJ8852417.1"/>
    </source>
</evidence>
<organism evidence="3 4">
    <name type="scientific">Variovorax rhizosphaerae</name>
    <dbReference type="NCBI Taxonomy" id="1836200"/>
    <lineage>
        <taxon>Bacteria</taxon>
        <taxon>Pseudomonadati</taxon>
        <taxon>Pseudomonadota</taxon>
        <taxon>Betaproteobacteria</taxon>
        <taxon>Burkholderiales</taxon>
        <taxon>Comamonadaceae</taxon>
        <taxon>Variovorax</taxon>
    </lineage>
</organism>
<dbReference type="RefSeq" id="WP_340348365.1">
    <property type="nucleotide sequence ID" value="NZ_JBBKZT010000040.1"/>
</dbReference>
<evidence type="ECO:0000313" key="4">
    <source>
        <dbReference type="Proteomes" id="UP001385892"/>
    </source>
</evidence>
<name>A0ABU8WY02_9BURK</name>
<feature type="signal peptide" evidence="2">
    <location>
        <begin position="1"/>
        <end position="28"/>
    </location>
</feature>
<comment type="similarity">
    <text evidence="1">Belongs to the UPF0065 (bug) family.</text>
</comment>
<dbReference type="PIRSF" id="PIRSF017082">
    <property type="entry name" value="YflP"/>
    <property type="match status" value="1"/>
</dbReference>
<dbReference type="InterPro" id="IPR042100">
    <property type="entry name" value="Bug_dom1"/>
</dbReference>